<reference evidence="4" key="2">
    <citation type="submission" date="2016-03" db="EMBL/GenBank/DDBJ databases">
        <authorList>
            <person name="Ploux O."/>
        </authorList>
    </citation>
    <scope>NUCLEOTIDE SEQUENCE [LARGE SCALE GENOMIC DNA]</scope>
    <source>
        <strain evidence="4">PP9</strain>
    </source>
</reference>
<keyword evidence="4" id="KW-1185">Reference proteome</keyword>
<gene>
    <name evidence="3" type="ORF">ATY39_00155</name>
</gene>
<protein>
    <recommendedName>
        <fullName evidence="5">PepSY domain-containing protein</fullName>
    </recommendedName>
</protein>
<evidence type="ECO:0000256" key="2">
    <source>
        <dbReference type="SAM" id="SignalP"/>
    </source>
</evidence>
<keyword evidence="2" id="KW-0732">Signal</keyword>
<dbReference type="OrthoDB" id="2352339at2"/>
<evidence type="ECO:0000313" key="4">
    <source>
        <dbReference type="Proteomes" id="UP000076021"/>
    </source>
</evidence>
<dbReference type="EMBL" id="CP014806">
    <property type="protein sequence ID" value="AMW97958.1"/>
    <property type="molecule type" value="Genomic_DNA"/>
</dbReference>
<feature type="region of interest" description="Disordered" evidence="1">
    <location>
        <begin position="235"/>
        <end position="258"/>
    </location>
</feature>
<dbReference type="STRING" id="241244.ATY39_00155"/>
<organism evidence="3 4">
    <name type="scientific">Rummeliibacillus stabekisii</name>
    <dbReference type="NCBI Taxonomy" id="241244"/>
    <lineage>
        <taxon>Bacteria</taxon>
        <taxon>Bacillati</taxon>
        <taxon>Bacillota</taxon>
        <taxon>Bacilli</taxon>
        <taxon>Bacillales</taxon>
        <taxon>Caryophanaceae</taxon>
        <taxon>Rummeliibacillus</taxon>
    </lineage>
</organism>
<evidence type="ECO:0000313" key="3">
    <source>
        <dbReference type="EMBL" id="AMW97958.1"/>
    </source>
</evidence>
<proteinExistence type="predicted"/>
<accession>A0A143H8D7</accession>
<feature type="signal peptide" evidence="2">
    <location>
        <begin position="1"/>
        <end position="27"/>
    </location>
</feature>
<dbReference type="AlphaFoldDB" id="A0A143H8D7"/>
<dbReference type="Proteomes" id="UP000076021">
    <property type="component" value="Chromosome"/>
</dbReference>
<sequence>MINMKKAWSVGLAATLLLSQGMTVANAKEHSEKSHGNKTQAHDKNKNKIADKWEKKYKLTGKNIASQDKDKDGLPNIVEYQLHLNPLSADTDKNHVNDGLEDADGDNLSNRAEVELRTNPSNPDSDHDKIKDGAEVDKHGVEYSKKVREFELEIETDDDDFEAEYEYKKGHAKIKVSKKFISKATVEALVKKFEASTELTEEEMQSIIETELHLEGSYDMEAEVEFLNGKEVEFEKQSLDHGDSQADDGGNQNDEDED</sequence>
<feature type="chain" id="PRO_5007509128" description="PepSY domain-containing protein" evidence="2">
    <location>
        <begin position="28"/>
        <end position="258"/>
    </location>
</feature>
<evidence type="ECO:0008006" key="5">
    <source>
        <dbReference type="Google" id="ProtNLM"/>
    </source>
</evidence>
<evidence type="ECO:0000256" key="1">
    <source>
        <dbReference type="SAM" id="MobiDB-lite"/>
    </source>
</evidence>
<reference evidence="3 4" key="1">
    <citation type="journal article" date="2016" name="Genome Announc.">
        <title>Whole-Genome Sequence of Rummeliibacillus stabekisii Strain PP9 Isolated from Antarctic Soil.</title>
        <authorList>
            <person name="da Mota F.F."/>
            <person name="Vollu R.E."/>
            <person name="Jurelevicius D."/>
            <person name="Seldin L."/>
        </authorList>
    </citation>
    <scope>NUCLEOTIDE SEQUENCE [LARGE SCALE GENOMIC DNA]</scope>
    <source>
        <strain evidence="3 4">PP9</strain>
    </source>
</reference>
<feature type="compositionally biased region" description="Basic and acidic residues" evidence="1">
    <location>
        <begin position="235"/>
        <end position="244"/>
    </location>
</feature>
<dbReference type="RefSeq" id="WP_066783999.1">
    <property type="nucleotide sequence ID" value="NZ_CP014806.1"/>
</dbReference>
<feature type="region of interest" description="Disordered" evidence="1">
    <location>
        <begin position="88"/>
        <end position="109"/>
    </location>
</feature>
<feature type="region of interest" description="Disordered" evidence="1">
    <location>
        <begin position="27"/>
        <end position="52"/>
    </location>
</feature>
<dbReference type="KEGG" id="rst:ATY39_00155"/>
<name>A0A143H8D7_9BACL</name>